<evidence type="ECO:0000313" key="2">
    <source>
        <dbReference type="Proteomes" id="UP001434883"/>
    </source>
</evidence>
<keyword evidence="2" id="KW-1185">Reference proteome</keyword>
<accession>A0ABV0QJJ3</accession>
<sequence length="118" mass="13301">MIKVGRHVRTRPRVTPGYVTTCVKSQRKQDFTLFVCGSTFTGLSHLGLFCQLFSDLEQDGFSKNPFFHGIVAEVPEQHRTKEGENNWSLIAELIQFCQGGEEEGRFEGVLSPLKCLAH</sequence>
<evidence type="ECO:0000313" key="1">
    <source>
        <dbReference type="EMBL" id="MEQ2195561.1"/>
    </source>
</evidence>
<protein>
    <submittedName>
        <fullName evidence="1">Uncharacterized protein</fullName>
    </submittedName>
</protein>
<reference evidence="1 2" key="1">
    <citation type="submission" date="2021-06" db="EMBL/GenBank/DDBJ databases">
        <authorList>
            <person name="Palmer J.M."/>
        </authorList>
    </citation>
    <scope>NUCLEOTIDE SEQUENCE [LARGE SCALE GENOMIC DNA]</scope>
    <source>
        <strain evidence="1 2">XC_2019</strain>
        <tissue evidence="1">Muscle</tissue>
    </source>
</reference>
<gene>
    <name evidence="1" type="ORF">XENOCAPTIV_014759</name>
</gene>
<dbReference type="Proteomes" id="UP001434883">
    <property type="component" value="Unassembled WGS sequence"/>
</dbReference>
<proteinExistence type="predicted"/>
<organism evidence="1 2">
    <name type="scientific">Xenoophorus captivus</name>
    <dbReference type="NCBI Taxonomy" id="1517983"/>
    <lineage>
        <taxon>Eukaryota</taxon>
        <taxon>Metazoa</taxon>
        <taxon>Chordata</taxon>
        <taxon>Craniata</taxon>
        <taxon>Vertebrata</taxon>
        <taxon>Euteleostomi</taxon>
        <taxon>Actinopterygii</taxon>
        <taxon>Neopterygii</taxon>
        <taxon>Teleostei</taxon>
        <taxon>Neoteleostei</taxon>
        <taxon>Acanthomorphata</taxon>
        <taxon>Ovalentaria</taxon>
        <taxon>Atherinomorphae</taxon>
        <taxon>Cyprinodontiformes</taxon>
        <taxon>Goodeidae</taxon>
        <taxon>Xenoophorus</taxon>
    </lineage>
</organism>
<comment type="caution">
    <text evidence="1">The sequence shown here is derived from an EMBL/GenBank/DDBJ whole genome shotgun (WGS) entry which is preliminary data.</text>
</comment>
<dbReference type="EMBL" id="JAHRIN010011459">
    <property type="protein sequence ID" value="MEQ2195561.1"/>
    <property type="molecule type" value="Genomic_DNA"/>
</dbReference>
<name>A0ABV0QJJ3_9TELE</name>